<dbReference type="OrthoDB" id="433474at2759"/>
<proteinExistence type="predicted"/>
<feature type="domain" description="Alpha/beta hydrolase fold-3" evidence="2">
    <location>
        <begin position="278"/>
        <end position="390"/>
    </location>
</feature>
<dbReference type="InterPro" id="IPR050466">
    <property type="entry name" value="Carboxylest/Gibb_receptor"/>
</dbReference>
<feature type="domain" description="Alpha/beta hydrolase fold-3" evidence="2">
    <location>
        <begin position="111"/>
        <end position="214"/>
    </location>
</feature>
<organism evidence="3 4">
    <name type="scientific">Ajellomyces capsulatus</name>
    <name type="common">Darling's disease fungus</name>
    <name type="synonym">Histoplasma capsulatum</name>
    <dbReference type="NCBI Taxonomy" id="5037"/>
    <lineage>
        <taxon>Eukaryota</taxon>
        <taxon>Fungi</taxon>
        <taxon>Dikarya</taxon>
        <taxon>Ascomycota</taxon>
        <taxon>Pezizomycotina</taxon>
        <taxon>Eurotiomycetes</taxon>
        <taxon>Eurotiomycetidae</taxon>
        <taxon>Onygenales</taxon>
        <taxon>Ajellomycetaceae</taxon>
        <taxon>Histoplasma</taxon>
    </lineage>
</organism>
<reference evidence="3 4" key="1">
    <citation type="submission" date="2021-01" db="EMBL/GenBank/DDBJ databases">
        <title>Chromosome-level genome assembly of a human fungal pathogen reveals clustering of transcriptionally co-regulated genes.</title>
        <authorList>
            <person name="Voorhies M."/>
            <person name="Cohen S."/>
            <person name="Shea T.P."/>
            <person name="Petrus S."/>
            <person name="Munoz J.F."/>
            <person name="Poplawski S."/>
            <person name="Goldman W.E."/>
            <person name="Michael T."/>
            <person name="Cuomo C.A."/>
            <person name="Sil A."/>
            <person name="Beyhan S."/>
        </authorList>
    </citation>
    <scope>NUCLEOTIDE SEQUENCE [LARGE SCALE GENOMIC DNA]</scope>
    <source>
        <strain evidence="3 4">G184AR</strain>
    </source>
</reference>
<dbReference type="EMBL" id="JAEVHI010000001">
    <property type="protein sequence ID" value="KAG5302989.1"/>
    <property type="molecule type" value="Genomic_DNA"/>
</dbReference>
<dbReference type="SUPFAM" id="SSF53474">
    <property type="entry name" value="alpha/beta-Hydrolases"/>
    <property type="match status" value="1"/>
</dbReference>
<gene>
    <name evidence="3" type="ORF">I7I52_00814</name>
</gene>
<name>A0A8H8D6P3_AJECA</name>
<dbReference type="VEuPathDB" id="FungiDB:I7I52_00814"/>
<evidence type="ECO:0000313" key="3">
    <source>
        <dbReference type="EMBL" id="KAG5302989.1"/>
    </source>
</evidence>
<comment type="caution">
    <text evidence="3">The sequence shown here is derived from an EMBL/GenBank/DDBJ whole genome shotgun (WGS) entry which is preliminary data.</text>
</comment>
<dbReference type="Gene3D" id="3.40.50.1820">
    <property type="entry name" value="alpha/beta hydrolase"/>
    <property type="match status" value="1"/>
</dbReference>
<dbReference type="InterPro" id="IPR029058">
    <property type="entry name" value="AB_hydrolase_fold"/>
</dbReference>
<feature type="compositionally biased region" description="Basic and acidic residues" evidence="1">
    <location>
        <begin position="227"/>
        <end position="239"/>
    </location>
</feature>
<dbReference type="Proteomes" id="UP000670092">
    <property type="component" value="Unassembled WGS sequence"/>
</dbReference>
<dbReference type="AlphaFoldDB" id="A0A8H8D6P3"/>
<dbReference type="InterPro" id="IPR013094">
    <property type="entry name" value="AB_hydrolase_3"/>
</dbReference>
<feature type="region of interest" description="Disordered" evidence="1">
    <location>
        <begin position="1"/>
        <end position="21"/>
    </location>
</feature>
<accession>A0A8H8D6P3</accession>
<dbReference type="Pfam" id="PF07859">
    <property type="entry name" value="Abhydrolase_3"/>
    <property type="match status" value="2"/>
</dbReference>
<feature type="compositionally biased region" description="Polar residues" evidence="1">
    <location>
        <begin position="1"/>
        <end position="15"/>
    </location>
</feature>
<dbReference type="GO" id="GO:0016787">
    <property type="term" value="F:hydrolase activity"/>
    <property type="evidence" value="ECO:0007669"/>
    <property type="project" value="InterPro"/>
</dbReference>
<dbReference type="PANTHER" id="PTHR23024:SF600">
    <property type="entry name" value="PUTATIVE (AFU_ORTHOLOGUE AFUA_1G02580)-RELATED"/>
    <property type="match status" value="1"/>
</dbReference>
<feature type="compositionally biased region" description="Low complexity" evidence="1">
    <location>
        <begin position="213"/>
        <end position="226"/>
    </location>
</feature>
<dbReference type="PANTHER" id="PTHR23024">
    <property type="entry name" value="ARYLACETAMIDE DEACETYLASE"/>
    <property type="match status" value="1"/>
</dbReference>
<sequence length="423" mass="47747">MAPLTQASKSPNVQLSRRKQHSRRGLRIKAIILRFLMKIGMVLHGYPFPRPPLPHFTRFIQPSPSSGATLAVPSHSRCPSASPRLRNICLHFYTPFNYQTNSPDGKRWPVVVNFHGGGFTIGCATDDGRWARIAVETTHAVFVSVDYRLAPENPFPAAVDDGVDALLYLEANADAFSLDMTRVSVTGFSAGGNLAVTVPLRLQHRIMQHQQLQQQQQQWKQQPQEQEQYRPESRQHIPDSDMSDDDIGLVDSNQFLLNGSASPARSQPYPETPPKIKLLSIFAWYPILDFVTTRETRSSRSKNPDKCLPDFLTTLFDESYIPDLADRASPFASPIHASDDILREGLPADIFICMCEWDMLLEEGREFAQRLEGMGKKVRSMTVAGQRHAWDKSANPLRDQGSVDAIYRQACQEMELIFERGRK</sequence>
<feature type="region of interest" description="Disordered" evidence="1">
    <location>
        <begin position="213"/>
        <end position="244"/>
    </location>
</feature>
<evidence type="ECO:0000259" key="2">
    <source>
        <dbReference type="Pfam" id="PF07859"/>
    </source>
</evidence>
<evidence type="ECO:0000313" key="4">
    <source>
        <dbReference type="Proteomes" id="UP000670092"/>
    </source>
</evidence>
<evidence type="ECO:0000256" key="1">
    <source>
        <dbReference type="SAM" id="MobiDB-lite"/>
    </source>
</evidence>
<protein>
    <submittedName>
        <fullName evidence="3">Lipase</fullName>
    </submittedName>
</protein>